<evidence type="ECO:0000256" key="3">
    <source>
        <dbReference type="ARBA" id="ARBA00022801"/>
    </source>
</evidence>
<organism evidence="7 8">
    <name type="scientific">Bombilactobacillus folatiphilus</name>
    <dbReference type="NCBI Taxonomy" id="2923362"/>
    <lineage>
        <taxon>Bacteria</taxon>
        <taxon>Bacillati</taxon>
        <taxon>Bacillota</taxon>
        <taxon>Bacilli</taxon>
        <taxon>Lactobacillales</taxon>
        <taxon>Lactobacillaceae</taxon>
        <taxon>Bombilactobacillus</taxon>
    </lineage>
</organism>
<keyword evidence="2 7" id="KW-0645">Protease</keyword>
<dbReference type="PANTHER" id="PTHR39178:SF1">
    <property type="entry name" value="RIBOSOMAL-PROCESSING CYSTEINE PROTEASE PRP"/>
    <property type="match status" value="1"/>
</dbReference>
<evidence type="ECO:0000256" key="1">
    <source>
        <dbReference type="ARBA" id="ARBA00022517"/>
    </source>
</evidence>
<evidence type="ECO:0000256" key="2">
    <source>
        <dbReference type="ARBA" id="ARBA00022670"/>
    </source>
</evidence>
<accession>A0ABY4P7L6</accession>
<keyword evidence="3" id="KW-0378">Hydrolase</keyword>
<dbReference type="RefSeq" id="WP_249513902.1">
    <property type="nucleotide sequence ID" value="NZ_CP093366.1"/>
</dbReference>
<evidence type="ECO:0000256" key="6">
    <source>
        <dbReference type="ARBA" id="ARBA00044538"/>
    </source>
</evidence>
<sequence>MTGHADYDVYGQDIVCAAVSVISLGTVNSLQTLAKVQPVVRSDTKQGGFLECFVDYAKIIDHDQLIVAQTLMANCYEIVQSLVNNYADFIQVELQNE</sequence>
<dbReference type="InterPro" id="IPR007422">
    <property type="entry name" value="Peptidase_Prp"/>
</dbReference>
<dbReference type="PANTHER" id="PTHR39178">
    <property type="entry name" value="HYPOTHETICAL RIBOSOME-ASSOCIATED PROTEIN"/>
    <property type="match status" value="1"/>
</dbReference>
<keyword evidence="1" id="KW-0690">Ribosome biogenesis</keyword>
<dbReference type="InterPro" id="IPR036764">
    <property type="entry name" value="Peptidase_Prp_sf"/>
</dbReference>
<dbReference type="SUPFAM" id="SSF118010">
    <property type="entry name" value="TM1457-like"/>
    <property type="match status" value="1"/>
</dbReference>
<dbReference type="Pfam" id="PF04327">
    <property type="entry name" value="Peptidase_Prp"/>
    <property type="match status" value="1"/>
</dbReference>
<reference evidence="7" key="1">
    <citation type="journal article" date="2022" name="Int. J. Syst. Evol. Microbiol.">
        <title>Apilactobacillus apisilvae sp. nov., Nicolia spurrieriana gen. nov. sp. nov., Bombilactobacillus folatiphilus sp. nov. and Bombilactobacillus thymidiniphilus sp. nov., four new lactic acid bacterial isolates from stingless bees Tetragonula carbonaria and Austroplebeia australis.</title>
        <authorList>
            <person name="Oliphant S.A."/>
            <person name="Watson-Haigh N.S."/>
            <person name="Sumby K.M."/>
            <person name="Gardner J."/>
            <person name="Groom S."/>
            <person name="Jiranek V."/>
        </authorList>
    </citation>
    <scope>NUCLEOTIDE SEQUENCE</scope>
    <source>
        <strain evidence="7">SG4_D2</strain>
    </source>
</reference>
<gene>
    <name evidence="7" type="ORF">MOO45_05285</name>
</gene>
<comment type="similarity">
    <text evidence="5">Belongs to the Prp family.</text>
</comment>
<proteinExistence type="inferred from homology"/>
<evidence type="ECO:0000313" key="7">
    <source>
        <dbReference type="EMBL" id="UQS81632.1"/>
    </source>
</evidence>
<dbReference type="CDD" id="cd16332">
    <property type="entry name" value="Prp-like"/>
    <property type="match status" value="1"/>
</dbReference>
<dbReference type="GO" id="GO:0008233">
    <property type="term" value="F:peptidase activity"/>
    <property type="evidence" value="ECO:0007669"/>
    <property type="project" value="UniProtKB-KW"/>
</dbReference>
<keyword evidence="8" id="KW-1185">Reference proteome</keyword>
<dbReference type="GO" id="GO:0006508">
    <property type="term" value="P:proteolysis"/>
    <property type="evidence" value="ECO:0007669"/>
    <property type="project" value="UniProtKB-KW"/>
</dbReference>
<dbReference type="Proteomes" id="UP000831495">
    <property type="component" value="Chromosome"/>
</dbReference>
<name>A0ABY4P7L6_9LACO</name>
<dbReference type="Gene3D" id="3.30.70.1490">
    <property type="entry name" value="Cysteine protease Prp"/>
    <property type="match status" value="1"/>
</dbReference>
<protein>
    <recommendedName>
        <fullName evidence="6">Ribosomal processing cysteine protease Prp</fullName>
    </recommendedName>
</protein>
<keyword evidence="4" id="KW-0788">Thiol protease</keyword>
<evidence type="ECO:0000256" key="5">
    <source>
        <dbReference type="ARBA" id="ARBA00044503"/>
    </source>
</evidence>
<evidence type="ECO:0000313" key="8">
    <source>
        <dbReference type="Proteomes" id="UP000831495"/>
    </source>
</evidence>
<evidence type="ECO:0000256" key="4">
    <source>
        <dbReference type="ARBA" id="ARBA00022807"/>
    </source>
</evidence>
<dbReference type="EMBL" id="CP093366">
    <property type="protein sequence ID" value="UQS81632.1"/>
    <property type="molecule type" value="Genomic_DNA"/>
</dbReference>